<dbReference type="EMBL" id="BLXT01007857">
    <property type="protein sequence ID" value="GFO43169.1"/>
    <property type="molecule type" value="Genomic_DNA"/>
</dbReference>
<dbReference type="Proteomes" id="UP000735302">
    <property type="component" value="Unassembled WGS sequence"/>
</dbReference>
<proteinExistence type="predicted"/>
<comment type="caution">
    <text evidence="1">The sequence shown here is derived from an EMBL/GenBank/DDBJ whole genome shotgun (WGS) entry which is preliminary data.</text>
</comment>
<evidence type="ECO:0000313" key="1">
    <source>
        <dbReference type="EMBL" id="GFO43169.1"/>
    </source>
</evidence>
<evidence type="ECO:0000313" key="2">
    <source>
        <dbReference type="Proteomes" id="UP000735302"/>
    </source>
</evidence>
<dbReference type="AlphaFoldDB" id="A0AAV4DGM2"/>
<protein>
    <submittedName>
        <fullName evidence="1">Uncharacterized protein</fullName>
    </submittedName>
</protein>
<sequence>MMVTTFLNVFYLRQDFMVRRPGIELLPLLAYFRPALRKDDIVSPALALQPKGASYGGLLIPEGKALFPISRTNRNASFQQPVFSACIRTHSIFQRSG</sequence>
<organism evidence="1 2">
    <name type="scientific">Plakobranchus ocellatus</name>
    <dbReference type="NCBI Taxonomy" id="259542"/>
    <lineage>
        <taxon>Eukaryota</taxon>
        <taxon>Metazoa</taxon>
        <taxon>Spiralia</taxon>
        <taxon>Lophotrochozoa</taxon>
        <taxon>Mollusca</taxon>
        <taxon>Gastropoda</taxon>
        <taxon>Heterobranchia</taxon>
        <taxon>Euthyneura</taxon>
        <taxon>Panpulmonata</taxon>
        <taxon>Sacoglossa</taxon>
        <taxon>Placobranchoidea</taxon>
        <taxon>Plakobranchidae</taxon>
        <taxon>Plakobranchus</taxon>
    </lineage>
</organism>
<reference evidence="1 2" key="1">
    <citation type="journal article" date="2021" name="Elife">
        <title>Chloroplast acquisition without the gene transfer in kleptoplastic sea slugs, Plakobranchus ocellatus.</title>
        <authorList>
            <person name="Maeda T."/>
            <person name="Takahashi S."/>
            <person name="Yoshida T."/>
            <person name="Shimamura S."/>
            <person name="Takaki Y."/>
            <person name="Nagai Y."/>
            <person name="Toyoda A."/>
            <person name="Suzuki Y."/>
            <person name="Arimoto A."/>
            <person name="Ishii H."/>
            <person name="Satoh N."/>
            <person name="Nishiyama T."/>
            <person name="Hasebe M."/>
            <person name="Maruyama T."/>
            <person name="Minagawa J."/>
            <person name="Obokata J."/>
            <person name="Shigenobu S."/>
        </authorList>
    </citation>
    <scope>NUCLEOTIDE SEQUENCE [LARGE SCALE GENOMIC DNA]</scope>
</reference>
<keyword evidence="2" id="KW-1185">Reference proteome</keyword>
<accession>A0AAV4DGM2</accession>
<gene>
    <name evidence="1" type="ORF">PoB_006967400</name>
</gene>
<name>A0AAV4DGM2_9GAST</name>